<evidence type="ECO:0000313" key="1">
    <source>
        <dbReference type="EMBL" id="KAJ6838087.1"/>
    </source>
</evidence>
<name>A0AAX6HBV4_IRIPA</name>
<protein>
    <submittedName>
        <fullName evidence="1">Uncharacterized protein</fullName>
    </submittedName>
</protein>
<accession>A0AAX6HBV4</accession>
<gene>
    <name evidence="1" type="ORF">M6B38_321910</name>
</gene>
<reference evidence="1" key="2">
    <citation type="submission" date="2023-04" db="EMBL/GenBank/DDBJ databases">
        <authorList>
            <person name="Bruccoleri R.E."/>
            <person name="Oakeley E.J."/>
            <person name="Faust A.-M."/>
            <person name="Dessus-Babus S."/>
            <person name="Altorfer M."/>
            <person name="Burckhardt D."/>
            <person name="Oertli M."/>
            <person name="Naumann U."/>
            <person name="Petersen F."/>
            <person name="Wong J."/>
        </authorList>
    </citation>
    <scope>NUCLEOTIDE SEQUENCE</scope>
    <source>
        <strain evidence="1">GSM-AAB239-AS_SAM_17_03QT</strain>
        <tissue evidence="1">Leaf</tissue>
    </source>
</reference>
<dbReference type="AlphaFoldDB" id="A0AAX6HBV4"/>
<organism evidence="1 2">
    <name type="scientific">Iris pallida</name>
    <name type="common">Sweet iris</name>
    <dbReference type="NCBI Taxonomy" id="29817"/>
    <lineage>
        <taxon>Eukaryota</taxon>
        <taxon>Viridiplantae</taxon>
        <taxon>Streptophyta</taxon>
        <taxon>Embryophyta</taxon>
        <taxon>Tracheophyta</taxon>
        <taxon>Spermatophyta</taxon>
        <taxon>Magnoliopsida</taxon>
        <taxon>Liliopsida</taxon>
        <taxon>Asparagales</taxon>
        <taxon>Iridaceae</taxon>
        <taxon>Iridoideae</taxon>
        <taxon>Irideae</taxon>
        <taxon>Iris</taxon>
    </lineage>
</organism>
<evidence type="ECO:0000313" key="2">
    <source>
        <dbReference type="Proteomes" id="UP001140949"/>
    </source>
</evidence>
<keyword evidence="2" id="KW-1185">Reference proteome</keyword>
<reference evidence="1" key="1">
    <citation type="journal article" date="2023" name="GigaByte">
        <title>Genome assembly of the bearded iris, Iris pallida Lam.</title>
        <authorList>
            <person name="Bruccoleri R.E."/>
            <person name="Oakeley E.J."/>
            <person name="Faust A.M.E."/>
            <person name="Altorfer M."/>
            <person name="Dessus-Babus S."/>
            <person name="Burckhardt D."/>
            <person name="Oertli M."/>
            <person name="Naumann U."/>
            <person name="Petersen F."/>
            <person name="Wong J."/>
        </authorList>
    </citation>
    <scope>NUCLEOTIDE SEQUENCE</scope>
    <source>
        <strain evidence="1">GSM-AAB239-AS_SAM_17_03QT</strain>
    </source>
</reference>
<sequence length="113" mass="12699">MQSYKLFGAEAGAARLGKHSRRTVVPVLRSTRGLRRRSARGWPPTVLSGPVVAAERRPDLAVPVLVASRHDTAAELDARHVGRIPLLLRRLVTDWRVRSWTTHMRRHGRIAVT</sequence>
<proteinExistence type="predicted"/>
<comment type="caution">
    <text evidence="1">The sequence shown here is derived from an EMBL/GenBank/DDBJ whole genome shotgun (WGS) entry which is preliminary data.</text>
</comment>
<dbReference type="EMBL" id="JANAVB010010961">
    <property type="protein sequence ID" value="KAJ6838087.1"/>
    <property type="molecule type" value="Genomic_DNA"/>
</dbReference>
<dbReference type="Proteomes" id="UP001140949">
    <property type="component" value="Unassembled WGS sequence"/>
</dbReference>